<evidence type="ECO:0008006" key="2">
    <source>
        <dbReference type="Google" id="ProtNLM"/>
    </source>
</evidence>
<name>A0A0F9CE99_9ZZZZ</name>
<accession>A0A0F9CE99</accession>
<reference evidence="1" key="1">
    <citation type="journal article" date="2015" name="Nature">
        <title>Complex archaea that bridge the gap between prokaryotes and eukaryotes.</title>
        <authorList>
            <person name="Spang A."/>
            <person name="Saw J.H."/>
            <person name="Jorgensen S.L."/>
            <person name="Zaremba-Niedzwiedzka K."/>
            <person name="Martijn J."/>
            <person name="Lind A.E."/>
            <person name="van Eijk R."/>
            <person name="Schleper C."/>
            <person name="Guy L."/>
            <person name="Ettema T.J."/>
        </authorList>
    </citation>
    <scope>NUCLEOTIDE SEQUENCE</scope>
</reference>
<dbReference type="EMBL" id="LAZR01033566">
    <property type="protein sequence ID" value="KKL47723.1"/>
    <property type="molecule type" value="Genomic_DNA"/>
</dbReference>
<dbReference type="AlphaFoldDB" id="A0A0F9CE99"/>
<evidence type="ECO:0000313" key="1">
    <source>
        <dbReference type="EMBL" id="KKL47723.1"/>
    </source>
</evidence>
<proteinExistence type="predicted"/>
<gene>
    <name evidence="1" type="ORF">LCGC14_2332670</name>
</gene>
<organism evidence="1">
    <name type="scientific">marine sediment metagenome</name>
    <dbReference type="NCBI Taxonomy" id="412755"/>
    <lineage>
        <taxon>unclassified sequences</taxon>
        <taxon>metagenomes</taxon>
        <taxon>ecological metagenomes</taxon>
    </lineage>
</organism>
<sequence>MSSEILINVSPMETRVALVENGVLQEVGVERELSRGIVGNIYKGKVVRVLPGIPRSMPQ</sequence>
<comment type="caution">
    <text evidence="1">The sequence shown here is derived from an EMBL/GenBank/DDBJ whole genome shotgun (WGS) entry which is preliminary data.</text>
</comment>
<protein>
    <recommendedName>
        <fullName evidence="2">S1 motif domain-containing protein</fullName>
    </recommendedName>
</protein>